<dbReference type="InterPro" id="IPR017900">
    <property type="entry name" value="4Fe4S_Fe_S_CS"/>
</dbReference>
<dbReference type="PROSITE" id="PS00198">
    <property type="entry name" value="4FE4S_FER_1"/>
    <property type="match status" value="2"/>
</dbReference>
<dbReference type="InterPro" id="IPR017896">
    <property type="entry name" value="4Fe4S_Fe-S-bd"/>
</dbReference>
<feature type="domain" description="4Fe-4S ferredoxin-type" evidence="4">
    <location>
        <begin position="101"/>
        <end position="130"/>
    </location>
</feature>
<dbReference type="Pfam" id="PF12838">
    <property type="entry name" value="Fer4_7"/>
    <property type="match status" value="1"/>
</dbReference>
<feature type="domain" description="4Fe-4S ferredoxin-type" evidence="4">
    <location>
        <begin position="135"/>
        <end position="168"/>
    </location>
</feature>
<protein>
    <submittedName>
        <fullName evidence="5">4Fe-4S binding protein</fullName>
    </submittedName>
</protein>
<dbReference type="PANTHER" id="PTHR43122:SF2">
    <property type="entry name" value="FERREDOXIN SUBUNIT OF PYRUVATE:FLAVODOXIN OXIDOREDUCTASE"/>
    <property type="match status" value="1"/>
</dbReference>
<feature type="domain" description="4Fe-4S ferredoxin-type" evidence="4">
    <location>
        <begin position="70"/>
        <end position="99"/>
    </location>
</feature>
<dbReference type="GO" id="GO:0051536">
    <property type="term" value="F:iron-sulfur cluster binding"/>
    <property type="evidence" value="ECO:0007669"/>
    <property type="project" value="UniProtKB-KW"/>
</dbReference>
<evidence type="ECO:0000256" key="2">
    <source>
        <dbReference type="ARBA" id="ARBA00023004"/>
    </source>
</evidence>
<keyword evidence="2" id="KW-0408">Iron</keyword>
<dbReference type="PROSITE" id="PS51379">
    <property type="entry name" value="4FE4S_FER_2"/>
    <property type="match status" value="4"/>
</dbReference>
<evidence type="ECO:0000256" key="1">
    <source>
        <dbReference type="ARBA" id="ARBA00022723"/>
    </source>
</evidence>
<sequence>MANGAGHHPASIEALPMSRIDERYLRARLDHTRLSRRELLRGLLRPVAASFAATPPLRQQREIPRPPQAQEEPLLAQLCNGCGACATACPNQIISVEHGFPRLDLEHNYCDLCLACTAACETRALIPELPAMTGLVPVFNENCVLSYGESCTLCQEACPSQAITLPSAGLPQVSAEHCQGCARCIQSCYVSGCTMPQAD</sequence>
<dbReference type="SUPFAM" id="SSF54862">
    <property type="entry name" value="4Fe-4S ferredoxins"/>
    <property type="match status" value="1"/>
</dbReference>
<feature type="domain" description="4Fe-4S ferredoxin-type" evidence="4">
    <location>
        <begin position="169"/>
        <end position="198"/>
    </location>
</feature>
<organism evidence="5 6">
    <name type="scientific">Vreelandella salicampi</name>
    <dbReference type="NCBI Taxonomy" id="1449798"/>
    <lineage>
        <taxon>Bacteria</taxon>
        <taxon>Pseudomonadati</taxon>
        <taxon>Pseudomonadota</taxon>
        <taxon>Gammaproteobacteria</taxon>
        <taxon>Oceanospirillales</taxon>
        <taxon>Halomonadaceae</taxon>
        <taxon>Vreelandella</taxon>
    </lineage>
</organism>
<dbReference type="PANTHER" id="PTHR43122">
    <property type="entry name" value="FERREDOXIN SUBUNIT OF PYRUVATE:FLAVODOXIN OXIDOREDUCTASE-RELATED"/>
    <property type="match status" value="1"/>
</dbReference>
<reference evidence="5 6" key="1">
    <citation type="journal article" date="2015" name="Int. J. Syst. Evol. Microbiol.">
        <title>Halomonas salicampi sp. nov., a halotolerant and alkalitolerant bacterium isolated from a saltern soil.</title>
        <authorList>
            <person name="Lee J.C."/>
            <person name="Kim Y.S."/>
            <person name="Yun B.S."/>
            <person name="Whang K.S."/>
        </authorList>
    </citation>
    <scope>NUCLEOTIDE SEQUENCE [LARGE SCALE GENOMIC DNA]</scope>
    <source>
        <strain evidence="5 6">BH103</strain>
    </source>
</reference>
<proteinExistence type="predicted"/>
<comment type="caution">
    <text evidence="5">The sequence shown here is derived from an EMBL/GenBank/DDBJ whole genome shotgun (WGS) entry which is preliminary data.</text>
</comment>
<evidence type="ECO:0000256" key="3">
    <source>
        <dbReference type="ARBA" id="ARBA00023014"/>
    </source>
</evidence>
<dbReference type="Proteomes" id="UP000586119">
    <property type="component" value="Unassembled WGS sequence"/>
</dbReference>
<evidence type="ECO:0000313" key="5">
    <source>
        <dbReference type="EMBL" id="NYS62088.1"/>
    </source>
</evidence>
<dbReference type="Gene3D" id="3.30.70.20">
    <property type="match status" value="2"/>
</dbReference>
<keyword evidence="6" id="KW-1185">Reference proteome</keyword>
<dbReference type="AlphaFoldDB" id="A0A7Z0LN94"/>
<dbReference type="EMBL" id="JACCDF010000015">
    <property type="protein sequence ID" value="NYS62088.1"/>
    <property type="molecule type" value="Genomic_DNA"/>
</dbReference>
<evidence type="ECO:0000313" key="6">
    <source>
        <dbReference type="Proteomes" id="UP000586119"/>
    </source>
</evidence>
<evidence type="ECO:0000259" key="4">
    <source>
        <dbReference type="PROSITE" id="PS51379"/>
    </source>
</evidence>
<keyword evidence="1" id="KW-0479">Metal-binding</keyword>
<dbReference type="GO" id="GO:0046872">
    <property type="term" value="F:metal ion binding"/>
    <property type="evidence" value="ECO:0007669"/>
    <property type="project" value="UniProtKB-KW"/>
</dbReference>
<gene>
    <name evidence="5" type="ORF">HZS81_15120</name>
</gene>
<accession>A0A7Z0LN94</accession>
<name>A0A7Z0LN94_9GAMM</name>
<keyword evidence="3" id="KW-0411">Iron-sulfur</keyword>